<accession>A0A4R3YVY2</accession>
<name>A0A4R3YVY2_9GAMM</name>
<feature type="chain" id="PRO_5020544802" evidence="1">
    <location>
        <begin position="22"/>
        <end position="202"/>
    </location>
</feature>
<proteinExistence type="predicted"/>
<dbReference type="AlphaFoldDB" id="A0A4R3YVY2"/>
<feature type="signal peptide" evidence="1">
    <location>
        <begin position="1"/>
        <end position="21"/>
    </location>
</feature>
<comment type="caution">
    <text evidence="2">The sequence shown here is derived from an EMBL/GenBank/DDBJ whole genome shotgun (WGS) entry which is preliminary data.</text>
</comment>
<dbReference type="Proteomes" id="UP000295645">
    <property type="component" value="Unassembled WGS sequence"/>
</dbReference>
<evidence type="ECO:0000313" key="2">
    <source>
        <dbReference type="EMBL" id="TCV97217.1"/>
    </source>
</evidence>
<evidence type="ECO:0000256" key="1">
    <source>
        <dbReference type="SAM" id="SignalP"/>
    </source>
</evidence>
<gene>
    <name evidence="2" type="ORF">EC912_101212</name>
</gene>
<keyword evidence="3" id="KW-1185">Reference proteome</keyword>
<dbReference type="EMBL" id="SMCS01000001">
    <property type="protein sequence ID" value="TCV97217.1"/>
    <property type="molecule type" value="Genomic_DNA"/>
</dbReference>
<evidence type="ECO:0000313" key="3">
    <source>
        <dbReference type="Proteomes" id="UP000295645"/>
    </source>
</evidence>
<keyword evidence="1" id="KW-0732">Signal</keyword>
<sequence length="202" mass="21176">MKSVQIACLLVLCSLASSGHAVGLDHSAAAQAPHNKDAVVDAQRARLSAMAPGVPVQCKQDAYGNPACTVDGYQVDLSECGDDMLYGAVVAKNGVTLTDAVNSGHPVARLANKQFVCIEATATKDKQERYFVKAVPVESVARCKGNDLCTQGNQPVQWIRPATGSACRRNGNAVAYTGDCAAGWVDKDTLEEFSMGLAGSED</sequence>
<organism evidence="2 3">
    <name type="scientific">Luteibacter rhizovicinus</name>
    <dbReference type="NCBI Taxonomy" id="242606"/>
    <lineage>
        <taxon>Bacteria</taxon>
        <taxon>Pseudomonadati</taxon>
        <taxon>Pseudomonadota</taxon>
        <taxon>Gammaproteobacteria</taxon>
        <taxon>Lysobacterales</taxon>
        <taxon>Rhodanobacteraceae</taxon>
        <taxon>Luteibacter</taxon>
    </lineage>
</organism>
<dbReference type="OrthoDB" id="8665493at2"/>
<reference evidence="2 3" key="1">
    <citation type="submission" date="2019-03" db="EMBL/GenBank/DDBJ databases">
        <title>Above-ground endophytic microbial communities from plants in different locations in the United States.</title>
        <authorList>
            <person name="Frank C."/>
        </authorList>
    </citation>
    <scope>NUCLEOTIDE SEQUENCE [LARGE SCALE GENOMIC DNA]</scope>
    <source>
        <strain evidence="2 3">LP_13_YM</strain>
    </source>
</reference>
<dbReference type="RefSeq" id="WP_132141299.1">
    <property type="nucleotide sequence ID" value="NZ_SMCS01000001.1"/>
</dbReference>
<protein>
    <submittedName>
        <fullName evidence="2">Uncharacterized protein</fullName>
    </submittedName>
</protein>